<evidence type="ECO:0000256" key="1">
    <source>
        <dbReference type="ARBA" id="ARBA00005771"/>
    </source>
</evidence>
<dbReference type="EMBL" id="JAWJWE010000009">
    <property type="protein sequence ID" value="KAK6631176.1"/>
    <property type="molecule type" value="Genomic_DNA"/>
</dbReference>
<reference evidence="4 5" key="1">
    <citation type="submission" date="2023-10" db="EMBL/GenBank/DDBJ databases">
        <title>Genomes of two closely related lineages of the louse Polyplax serrata with different host specificities.</title>
        <authorList>
            <person name="Martinu J."/>
            <person name="Tarabai H."/>
            <person name="Stefka J."/>
            <person name="Hypsa V."/>
        </authorList>
    </citation>
    <scope>NUCLEOTIDE SEQUENCE [LARGE SCALE GENOMIC DNA]</scope>
    <source>
        <strain evidence="4">HR10_N</strain>
    </source>
</reference>
<protein>
    <recommendedName>
        <fullName evidence="3">Sulfotransferase domain-containing protein</fullName>
    </recommendedName>
</protein>
<evidence type="ECO:0000259" key="3">
    <source>
        <dbReference type="Pfam" id="PF00685"/>
    </source>
</evidence>
<proteinExistence type="inferred from homology"/>
<dbReference type="InterPro" id="IPR000863">
    <property type="entry name" value="Sulfotransferase_dom"/>
</dbReference>
<evidence type="ECO:0000313" key="4">
    <source>
        <dbReference type="EMBL" id="KAK6631176.1"/>
    </source>
</evidence>
<evidence type="ECO:0000256" key="2">
    <source>
        <dbReference type="ARBA" id="ARBA00022679"/>
    </source>
</evidence>
<feature type="domain" description="Sulfotransferase" evidence="3">
    <location>
        <begin position="58"/>
        <end position="320"/>
    </location>
</feature>
<evidence type="ECO:0000313" key="5">
    <source>
        <dbReference type="Proteomes" id="UP001372834"/>
    </source>
</evidence>
<dbReference type="Pfam" id="PF00685">
    <property type="entry name" value="Sulfotransfer_1"/>
    <property type="match status" value="1"/>
</dbReference>
<dbReference type="SUPFAM" id="SSF52540">
    <property type="entry name" value="P-loop containing nucleoside triphosphate hydrolases"/>
    <property type="match status" value="1"/>
</dbReference>
<gene>
    <name evidence="4" type="ORF">RUM43_014272</name>
</gene>
<dbReference type="Gene3D" id="3.40.50.300">
    <property type="entry name" value="P-loop containing nucleotide triphosphate hydrolases"/>
    <property type="match status" value="1"/>
</dbReference>
<dbReference type="InterPro" id="IPR027417">
    <property type="entry name" value="P-loop_NTPase"/>
</dbReference>
<dbReference type="GO" id="GO:0008146">
    <property type="term" value="F:sulfotransferase activity"/>
    <property type="evidence" value="ECO:0007669"/>
    <property type="project" value="InterPro"/>
</dbReference>
<name>A0AAN8P4H7_POLSC</name>
<accession>A0AAN8P4H7</accession>
<comment type="caution">
    <text evidence="4">The sequence shown here is derived from an EMBL/GenBank/DDBJ whole genome shotgun (WGS) entry which is preliminary data.</text>
</comment>
<dbReference type="PANTHER" id="PTHR11783">
    <property type="entry name" value="SULFOTRANSFERASE SULT"/>
    <property type="match status" value="1"/>
</dbReference>
<keyword evidence="2" id="KW-0808">Transferase</keyword>
<comment type="similarity">
    <text evidence="1">Belongs to the sulfotransferase 1 family.</text>
</comment>
<dbReference type="AlphaFoldDB" id="A0AAN8P4H7"/>
<dbReference type="Proteomes" id="UP001372834">
    <property type="component" value="Unassembled WGS sequence"/>
</dbReference>
<sequence length="330" mass="38524">MEEFTFEPIRDKYTEDIKNNSIASRTSNPELAIHPSGCVLTYNFKNNFSKVRDFEVFPDDVWIVTYPKCGTTWTQEMVWLLKNNLDFETAKSTHLRERSPFLELALIMSEDEGKLSEIPDTIKLAAQAKRPRCIKSHLPVELLPKALWTVKPKIVHVSRDPRDVAISYYHHYRIWNGYQGSLENFTEAFLADRIIYSPFWSHLLGFWNLTDHHNHLLLNTFEDMKKDLPGVIRKTAKFLDVEVTDQQVEKLGEHLSFKSMKNNNKVNYLDLVNEVKDELKTKDNDLTFIRKGESGGWRNIYSTVMLEKFKKWTTAALTGTPYKEHPYSSI</sequence>
<organism evidence="4 5">
    <name type="scientific">Polyplax serrata</name>
    <name type="common">Common mouse louse</name>
    <dbReference type="NCBI Taxonomy" id="468196"/>
    <lineage>
        <taxon>Eukaryota</taxon>
        <taxon>Metazoa</taxon>
        <taxon>Ecdysozoa</taxon>
        <taxon>Arthropoda</taxon>
        <taxon>Hexapoda</taxon>
        <taxon>Insecta</taxon>
        <taxon>Pterygota</taxon>
        <taxon>Neoptera</taxon>
        <taxon>Paraneoptera</taxon>
        <taxon>Psocodea</taxon>
        <taxon>Troctomorpha</taxon>
        <taxon>Phthiraptera</taxon>
        <taxon>Anoplura</taxon>
        <taxon>Polyplacidae</taxon>
        <taxon>Polyplax</taxon>
    </lineage>
</organism>